<feature type="transmembrane region" description="Helical" evidence="8">
    <location>
        <begin position="190"/>
        <end position="207"/>
    </location>
</feature>
<comment type="subcellular location">
    <subcellularLocation>
        <location evidence="1">Cell membrane</location>
        <topology evidence="1">Multi-pass membrane protein</topology>
    </subcellularLocation>
</comment>
<feature type="transmembrane region" description="Helical" evidence="8">
    <location>
        <begin position="303"/>
        <end position="321"/>
    </location>
</feature>
<sequence length="529" mass="59712">MLGPFWSGERAKDALILFGCALLNVLLTLLLYPKFAYIGTDGVSYALMAKSLAEGSGLTVFHQPHTFYSPGFSFAIVPFYWLIGNIDLAAHVSMIVLGLLTLPFFYYGMRFFVERYVAAIATLFLAVNATVIWRNMRPIAQPLAAFLSVVLFFLLTKYVELDKQRQKVFAFSFLLGLIAGALYLTRPEYILLIFPLTAFLFSINRKAVTLKRNIAIIFAAVLGFVLCATPYIVYLHAHTGQWTFAGRLQQEMLVVQGLSTTGEGAQLLISPTANNSVTSYLGHIFAPKFLKVYFSNLFDIEWFLLRIFGIIGFSFFGIGLWKTIKEKRWNLLGVLAVPTFMLFALAVGSDGDFGYLEPYVFIFVAFIGIGCYEFISTLAESIPLVSWGHRLVAIGIVAVSAAYFAFPIFQNFFFRPADTTKPVEYQLLGQYFKDTVERPEQQSIASRKPEIAFYAGADWVEITGRETPEQILKIMKEKHTGYLALDTRELGDVVQRFVDAKEKSATQEFTLIKEFEYGMERVNLYLLRD</sequence>
<evidence type="ECO:0000256" key="8">
    <source>
        <dbReference type="SAM" id="Phobius"/>
    </source>
</evidence>
<evidence type="ECO:0000256" key="2">
    <source>
        <dbReference type="ARBA" id="ARBA00022475"/>
    </source>
</evidence>
<evidence type="ECO:0000256" key="6">
    <source>
        <dbReference type="ARBA" id="ARBA00022989"/>
    </source>
</evidence>
<feature type="transmembrane region" description="Helical" evidence="8">
    <location>
        <begin position="168"/>
        <end position="184"/>
    </location>
</feature>
<feature type="transmembrane region" description="Helical" evidence="8">
    <location>
        <begin position="14"/>
        <end position="32"/>
    </location>
</feature>
<keyword evidence="7 8" id="KW-0472">Membrane</keyword>
<keyword evidence="6 8" id="KW-1133">Transmembrane helix</keyword>
<feature type="transmembrane region" description="Helical" evidence="8">
    <location>
        <begin position="359"/>
        <end position="379"/>
    </location>
</feature>
<dbReference type="AlphaFoldDB" id="A0A1G2D4P1"/>
<name>A0A1G2D4P1_9BACT</name>
<dbReference type="GO" id="GO:0005886">
    <property type="term" value="C:plasma membrane"/>
    <property type="evidence" value="ECO:0007669"/>
    <property type="project" value="UniProtKB-SubCell"/>
</dbReference>
<dbReference type="PANTHER" id="PTHR33908:SF11">
    <property type="entry name" value="MEMBRANE PROTEIN"/>
    <property type="match status" value="1"/>
</dbReference>
<dbReference type="Proteomes" id="UP000177996">
    <property type="component" value="Unassembled WGS sequence"/>
</dbReference>
<evidence type="ECO:0000256" key="3">
    <source>
        <dbReference type="ARBA" id="ARBA00022676"/>
    </source>
</evidence>
<accession>A0A1G2D4P1</accession>
<keyword evidence="2" id="KW-1003">Cell membrane</keyword>
<evidence type="ECO:0000256" key="1">
    <source>
        <dbReference type="ARBA" id="ARBA00004651"/>
    </source>
</evidence>
<dbReference type="GO" id="GO:0016763">
    <property type="term" value="F:pentosyltransferase activity"/>
    <property type="evidence" value="ECO:0007669"/>
    <property type="project" value="TreeGrafter"/>
</dbReference>
<evidence type="ECO:0000256" key="4">
    <source>
        <dbReference type="ARBA" id="ARBA00022679"/>
    </source>
</evidence>
<keyword evidence="3" id="KW-0328">Glycosyltransferase</keyword>
<evidence type="ECO:0000313" key="10">
    <source>
        <dbReference type="Proteomes" id="UP000177996"/>
    </source>
</evidence>
<evidence type="ECO:0000256" key="5">
    <source>
        <dbReference type="ARBA" id="ARBA00022692"/>
    </source>
</evidence>
<feature type="transmembrane region" description="Helical" evidence="8">
    <location>
        <begin position="391"/>
        <end position="409"/>
    </location>
</feature>
<dbReference type="PANTHER" id="PTHR33908">
    <property type="entry name" value="MANNOSYLTRANSFERASE YKCB-RELATED"/>
    <property type="match status" value="1"/>
</dbReference>
<feature type="transmembrane region" description="Helical" evidence="8">
    <location>
        <begin position="139"/>
        <end position="156"/>
    </location>
</feature>
<feature type="transmembrane region" description="Helical" evidence="8">
    <location>
        <begin position="89"/>
        <end position="109"/>
    </location>
</feature>
<evidence type="ECO:0000256" key="7">
    <source>
        <dbReference type="ARBA" id="ARBA00023136"/>
    </source>
</evidence>
<dbReference type="STRING" id="1798661.A3D65_04835"/>
<comment type="caution">
    <text evidence="9">The sequence shown here is derived from an EMBL/GenBank/DDBJ whole genome shotgun (WGS) entry which is preliminary data.</text>
</comment>
<feature type="transmembrane region" description="Helical" evidence="8">
    <location>
        <begin position="214"/>
        <end position="234"/>
    </location>
</feature>
<dbReference type="GO" id="GO:0009103">
    <property type="term" value="P:lipopolysaccharide biosynthetic process"/>
    <property type="evidence" value="ECO:0007669"/>
    <property type="project" value="UniProtKB-ARBA"/>
</dbReference>
<feature type="transmembrane region" description="Helical" evidence="8">
    <location>
        <begin position="66"/>
        <end position="83"/>
    </location>
</feature>
<dbReference type="InterPro" id="IPR050297">
    <property type="entry name" value="LipidA_mod_glycosyltrf_83"/>
</dbReference>
<gene>
    <name evidence="9" type="ORF">A3D65_04835</name>
</gene>
<feature type="transmembrane region" description="Helical" evidence="8">
    <location>
        <begin position="116"/>
        <end position="133"/>
    </location>
</feature>
<reference evidence="9 10" key="1">
    <citation type="journal article" date="2016" name="Nat. Commun.">
        <title>Thousands of microbial genomes shed light on interconnected biogeochemical processes in an aquifer system.</title>
        <authorList>
            <person name="Anantharaman K."/>
            <person name="Brown C.T."/>
            <person name="Hug L.A."/>
            <person name="Sharon I."/>
            <person name="Castelle C.J."/>
            <person name="Probst A.J."/>
            <person name="Thomas B.C."/>
            <person name="Singh A."/>
            <person name="Wilkins M.J."/>
            <person name="Karaoz U."/>
            <person name="Brodie E.L."/>
            <person name="Williams K.H."/>
            <person name="Hubbard S.S."/>
            <person name="Banfield J.F."/>
        </authorList>
    </citation>
    <scope>NUCLEOTIDE SEQUENCE [LARGE SCALE GENOMIC DNA]</scope>
</reference>
<keyword evidence="4" id="KW-0808">Transferase</keyword>
<organism evidence="9 10">
    <name type="scientific">Candidatus Lloydbacteria bacterium RIFCSPHIGHO2_02_FULL_50_13</name>
    <dbReference type="NCBI Taxonomy" id="1798661"/>
    <lineage>
        <taxon>Bacteria</taxon>
        <taxon>Candidatus Lloydiibacteriota</taxon>
    </lineage>
</organism>
<dbReference type="EMBL" id="MHLL01000032">
    <property type="protein sequence ID" value="OGZ08553.1"/>
    <property type="molecule type" value="Genomic_DNA"/>
</dbReference>
<evidence type="ECO:0000313" key="9">
    <source>
        <dbReference type="EMBL" id="OGZ08553.1"/>
    </source>
</evidence>
<keyword evidence="5 8" id="KW-0812">Transmembrane</keyword>
<protein>
    <submittedName>
        <fullName evidence="9">Uncharacterized protein</fullName>
    </submittedName>
</protein>
<feature type="transmembrane region" description="Helical" evidence="8">
    <location>
        <begin position="328"/>
        <end position="347"/>
    </location>
</feature>
<proteinExistence type="predicted"/>